<gene>
    <name evidence="1" type="ORF">APZ42_005351</name>
</gene>
<dbReference type="Proteomes" id="UP000076858">
    <property type="component" value="Unassembled WGS sequence"/>
</dbReference>
<accession>A0A162BYI9</accession>
<comment type="caution">
    <text evidence="1">The sequence shown here is derived from an EMBL/GenBank/DDBJ whole genome shotgun (WGS) entry which is preliminary data.</text>
</comment>
<organism evidence="1 2">
    <name type="scientific">Daphnia magna</name>
    <dbReference type="NCBI Taxonomy" id="35525"/>
    <lineage>
        <taxon>Eukaryota</taxon>
        <taxon>Metazoa</taxon>
        <taxon>Ecdysozoa</taxon>
        <taxon>Arthropoda</taxon>
        <taxon>Crustacea</taxon>
        <taxon>Branchiopoda</taxon>
        <taxon>Diplostraca</taxon>
        <taxon>Cladocera</taxon>
        <taxon>Anomopoda</taxon>
        <taxon>Daphniidae</taxon>
        <taxon>Daphnia</taxon>
    </lineage>
</organism>
<name>A0A162BYI9_9CRUS</name>
<evidence type="ECO:0000313" key="2">
    <source>
        <dbReference type="Proteomes" id="UP000076858"/>
    </source>
</evidence>
<reference evidence="1 2" key="1">
    <citation type="submission" date="2016-03" db="EMBL/GenBank/DDBJ databases">
        <title>EvidentialGene: Evidence-directed Construction of Genes on Genomes.</title>
        <authorList>
            <person name="Gilbert D.G."/>
            <person name="Choi J.-H."/>
            <person name="Mockaitis K."/>
            <person name="Colbourne J."/>
            <person name="Pfrender M."/>
        </authorList>
    </citation>
    <scope>NUCLEOTIDE SEQUENCE [LARGE SCALE GENOMIC DNA]</scope>
    <source>
        <strain evidence="1 2">Xinb3</strain>
        <tissue evidence="1">Complete organism</tissue>
    </source>
</reference>
<evidence type="ECO:0000313" key="1">
    <source>
        <dbReference type="EMBL" id="KZR98980.1"/>
    </source>
</evidence>
<sequence length="64" mass="7276">CCGLTYPDPSYTFTPARKRDKQVQMGYILYFPRTNVQPSTSPVVCQVSKESSSLSPTHPRPLWQ</sequence>
<feature type="non-terminal residue" evidence="1">
    <location>
        <position position="1"/>
    </location>
</feature>
<proteinExistence type="predicted"/>
<keyword evidence="2" id="KW-1185">Reference proteome</keyword>
<dbReference type="EMBL" id="LRGB01015106">
    <property type="protein sequence ID" value="KZR98980.1"/>
    <property type="molecule type" value="Genomic_DNA"/>
</dbReference>
<protein>
    <submittedName>
        <fullName evidence="1">Uncharacterized protein</fullName>
    </submittedName>
</protein>
<dbReference type="AlphaFoldDB" id="A0A162BYI9"/>
<feature type="non-terminal residue" evidence="1">
    <location>
        <position position="64"/>
    </location>
</feature>